<organism evidence="2 3">
    <name type="scientific">Edaphochlamys debaryana</name>
    <dbReference type="NCBI Taxonomy" id="47281"/>
    <lineage>
        <taxon>Eukaryota</taxon>
        <taxon>Viridiplantae</taxon>
        <taxon>Chlorophyta</taxon>
        <taxon>core chlorophytes</taxon>
        <taxon>Chlorophyceae</taxon>
        <taxon>CS clade</taxon>
        <taxon>Chlamydomonadales</taxon>
        <taxon>Chlamydomonadales incertae sedis</taxon>
        <taxon>Edaphochlamys</taxon>
    </lineage>
</organism>
<proteinExistence type="predicted"/>
<feature type="compositionally biased region" description="Low complexity" evidence="1">
    <location>
        <begin position="289"/>
        <end position="298"/>
    </location>
</feature>
<sequence>MAAAARSLLSGVQRFASPGKRKPGNFVHHAPEAFSELANSRGDWSTELHDVCGEPGGFNMFCLSTWCPCMQYGMLMEQLPPGSAPCAGSVAGGCAAFCVLWLLGDLLGAVLLTKVVTLPCTALVHCQARGYIRRKYNIQSHPLHDFFITWCCGPCALCQEARELVVREAADREDSNRPILRGSAAGALSAKSSGLGPESLIALSSSGSNGAANGFGGTSSGGAGARAATMAHPPMLVQATGVPVYPATCVPTPSAGSTVAISLGAGVATVTLPPGTAALSVEGAATITSSPPRSSGGAPPQPGAGVGVQGASPAGVVAA</sequence>
<dbReference type="EMBL" id="JAEHOE010000169">
    <property type="protein sequence ID" value="KAG2483657.1"/>
    <property type="molecule type" value="Genomic_DNA"/>
</dbReference>
<feature type="region of interest" description="Disordered" evidence="1">
    <location>
        <begin position="286"/>
        <end position="319"/>
    </location>
</feature>
<dbReference type="NCBIfam" id="TIGR01571">
    <property type="entry name" value="A_thal_Cys_rich"/>
    <property type="match status" value="1"/>
</dbReference>
<keyword evidence="3" id="KW-1185">Reference proteome</keyword>
<protein>
    <submittedName>
        <fullName evidence="2">Uncharacterized protein</fullName>
    </submittedName>
</protein>
<evidence type="ECO:0000313" key="3">
    <source>
        <dbReference type="Proteomes" id="UP000612055"/>
    </source>
</evidence>
<dbReference type="InterPro" id="IPR006461">
    <property type="entry name" value="PLAC_motif_containing"/>
</dbReference>
<dbReference type="Proteomes" id="UP000612055">
    <property type="component" value="Unassembled WGS sequence"/>
</dbReference>
<feature type="compositionally biased region" description="Low complexity" evidence="1">
    <location>
        <begin position="309"/>
        <end position="319"/>
    </location>
</feature>
<dbReference type="PANTHER" id="PTHR15907">
    <property type="entry name" value="DUF614 FAMILY PROTEIN-RELATED"/>
    <property type="match status" value="1"/>
</dbReference>
<name>A0A836BP86_9CHLO</name>
<gene>
    <name evidence="2" type="ORF">HYH03_017460</name>
</gene>
<accession>A0A836BP86</accession>
<dbReference type="AlphaFoldDB" id="A0A836BP86"/>
<dbReference type="Pfam" id="PF04749">
    <property type="entry name" value="PLAC8"/>
    <property type="match status" value="1"/>
</dbReference>
<dbReference type="OrthoDB" id="537765at2759"/>
<comment type="caution">
    <text evidence="2">The sequence shown here is derived from an EMBL/GenBank/DDBJ whole genome shotgun (WGS) entry which is preliminary data.</text>
</comment>
<evidence type="ECO:0000313" key="2">
    <source>
        <dbReference type="EMBL" id="KAG2483657.1"/>
    </source>
</evidence>
<evidence type="ECO:0000256" key="1">
    <source>
        <dbReference type="SAM" id="MobiDB-lite"/>
    </source>
</evidence>
<reference evidence="2" key="1">
    <citation type="journal article" date="2020" name="bioRxiv">
        <title>Comparative genomics of Chlamydomonas.</title>
        <authorList>
            <person name="Craig R.J."/>
            <person name="Hasan A.R."/>
            <person name="Ness R.W."/>
            <person name="Keightley P.D."/>
        </authorList>
    </citation>
    <scope>NUCLEOTIDE SEQUENCE</scope>
    <source>
        <strain evidence="2">CCAP 11/70</strain>
    </source>
</reference>